<sequence length="249" mass="27662">MSIFQKLFRQKPHIIGMIHVRTLPDLLGRNSSLDEIIDKACTESEIYKECGVDSVLIENMHDVPYLQPESMEPEVTSIMTRICTEVRRCLPKTMNCGVQILAGANKEALAVALASNLQFIRAEGYVYSQISDEGLMNACAGTLFRYRRNIQAENVLIFTDIKKKHCSHTITSDLSISDIAKAAEFFLSDGVIITGHFTGTPANIEEFHAVKKSCKIPVIIGSGVNSENICEYRDADAIIIGSDFKRDGR</sequence>
<dbReference type="Gene3D" id="3.20.20.70">
    <property type="entry name" value="Aldolase class I"/>
    <property type="match status" value="1"/>
</dbReference>
<comment type="caution">
    <text evidence="2">The sequence shown here is derived from an EMBL/GenBank/DDBJ whole genome shotgun (WGS) entry which is preliminary data.</text>
</comment>
<dbReference type="PANTHER" id="PTHR21381:SF3">
    <property type="entry name" value="SGC REGION PROTEIN SGCQ-RELATED"/>
    <property type="match status" value="1"/>
</dbReference>
<dbReference type="InterPro" id="IPR005137">
    <property type="entry name" value="BtpA"/>
</dbReference>
<evidence type="ECO:0000256" key="1">
    <source>
        <dbReference type="ARBA" id="ARBA00006007"/>
    </source>
</evidence>
<dbReference type="PIRSF" id="PIRSF005956">
    <property type="entry name" value="BtpA"/>
    <property type="match status" value="1"/>
</dbReference>
<dbReference type="PANTHER" id="PTHR21381">
    <property type="entry name" value="ZGC:162297"/>
    <property type="match status" value="1"/>
</dbReference>
<gene>
    <name evidence="2" type="ORF">PYX00_001198</name>
</gene>
<evidence type="ECO:0008006" key="3">
    <source>
        <dbReference type="Google" id="ProtNLM"/>
    </source>
</evidence>
<accession>A0AAW2ID41</accession>
<evidence type="ECO:0000313" key="2">
    <source>
        <dbReference type="EMBL" id="KAL0279698.1"/>
    </source>
</evidence>
<proteinExistence type="inferred from homology"/>
<dbReference type="InterPro" id="IPR013785">
    <property type="entry name" value="Aldolase_TIM"/>
</dbReference>
<dbReference type="SUPFAM" id="SSF51366">
    <property type="entry name" value="Ribulose-phoshate binding barrel"/>
    <property type="match status" value="1"/>
</dbReference>
<dbReference type="EMBL" id="JARGDH010000001">
    <property type="protein sequence ID" value="KAL0279698.1"/>
    <property type="molecule type" value="Genomic_DNA"/>
</dbReference>
<comment type="similarity">
    <text evidence="1">Belongs to the BtpA family.</text>
</comment>
<name>A0AAW2ID41_9NEOP</name>
<dbReference type="Pfam" id="PF03437">
    <property type="entry name" value="BtpA"/>
    <property type="match status" value="1"/>
</dbReference>
<dbReference type="InterPro" id="IPR011060">
    <property type="entry name" value="RibuloseP-bd_barrel"/>
</dbReference>
<dbReference type="AlphaFoldDB" id="A0AAW2ID41"/>
<protein>
    <recommendedName>
        <fullName evidence="3">BtpA family protein</fullName>
    </recommendedName>
</protein>
<organism evidence="2">
    <name type="scientific">Menopon gallinae</name>
    <name type="common">poultry shaft louse</name>
    <dbReference type="NCBI Taxonomy" id="328185"/>
    <lineage>
        <taxon>Eukaryota</taxon>
        <taxon>Metazoa</taxon>
        <taxon>Ecdysozoa</taxon>
        <taxon>Arthropoda</taxon>
        <taxon>Hexapoda</taxon>
        <taxon>Insecta</taxon>
        <taxon>Pterygota</taxon>
        <taxon>Neoptera</taxon>
        <taxon>Paraneoptera</taxon>
        <taxon>Psocodea</taxon>
        <taxon>Troctomorpha</taxon>
        <taxon>Phthiraptera</taxon>
        <taxon>Amblycera</taxon>
        <taxon>Menoponidae</taxon>
        <taxon>Menopon</taxon>
    </lineage>
</organism>
<dbReference type="NCBIfam" id="TIGR00259">
    <property type="entry name" value="thylakoid_BtpA"/>
    <property type="match status" value="1"/>
</dbReference>
<reference evidence="2" key="1">
    <citation type="journal article" date="2024" name="Gigascience">
        <title>Chromosome-level genome of the poultry shaft louse Menopon gallinae provides insight into the host-switching and adaptive evolution of parasitic lice.</title>
        <authorList>
            <person name="Xu Y."/>
            <person name="Ma L."/>
            <person name="Liu S."/>
            <person name="Liang Y."/>
            <person name="Liu Q."/>
            <person name="He Z."/>
            <person name="Tian L."/>
            <person name="Duan Y."/>
            <person name="Cai W."/>
            <person name="Li H."/>
            <person name="Song F."/>
        </authorList>
    </citation>
    <scope>NUCLEOTIDE SEQUENCE</scope>
    <source>
        <strain evidence="2">Cailab_2023a</strain>
    </source>
</reference>